<evidence type="ECO:0000313" key="2">
    <source>
        <dbReference type="EMBL" id="KAF4622567.1"/>
    </source>
</evidence>
<dbReference type="PANTHER" id="PTHR47657:SF14">
    <property type="entry name" value="ZN(2)-C6 FUNGAL-TYPE DOMAIN-CONTAINING PROTEIN"/>
    <property type="match status" value="1"/>
</dbReference>
<feature type="domain" description="Zn(2)-C6 fungal-type" evidence="1">
    <location>
        <begin position="13"/>
        <end position="45"/>
    </location>
</feature>
<dbReference type="Proteomes" id="UP000521872">
    <property type="component" value="Unassembled WGS sequence"/>
</dbReference>
<dbReference type="EMBL" id="JAACJL010000002">
    <property type="protein sequence ID" value="KAF4622567.1"/>
    <property type="molecule type" value="Genomic_DNA"/>
</dbReference>
<reference evidence="2 3" key="1">
    <citation type="submission" date="2019-12" db="EMBL/GenBank/DDBJ databases">
        <authorList>
            <person name="Floudas D."/>
            <person name="Bentzer J."/>
            <person name="Ahren D."/>
            <person name="Johansson T."/>
            <person name="Persson P."/>
            <person name="Tunlid A."/>
        </authorList>
    </citation>
    <scope>NUCLEOTIDE SEQUENCE [LARGE SCALE GENOMIC DNA]</scope>
    <source>
        <strain evidence="2 3">CBS 102.39</strain>
    </source>
</reference>
<name>A0A8H4R6E3_9AGAR</name>
<sequence length="605" mass="66487">MPPRKGHKKSRNGCTACKKRRVKCDEGQPNCGNCIRRGIQAECTYLRILKVAVRHDDEVNEITQSSIVEESSPPQRGFSSEISEEVTEAAPEGHCLCGYFHPYPTRSTPILDEYPGGLPVCVLVYGLATPGNYGMENPSSGHYISHSSSNNGLSLTDVSLFHHFVTTTSRTMTISPYREVWETWTDAVDRLANSHSFVMEAVLAVAAAHIDTEESNTMADYHFREAFRRLQIELAGNTKKAINSRNCHGLFMTLNMFLLYALSGRTYKVFGTDGVCTRPYLDTSWTVFLRSAVGVLVQSWPWITTGPIASLFSCIPPIPGVRTSFSCRTEAMFANLNRLCTDGSIDGASEELGNVNTATAYFAAIWNIKKIWSVVEEVVGIPPSGSDATVAFSSSSTKPPATIANICNVIYHFALRTPRHFWEALQNKKPRALTIYAYFSVCWEAFHYACRLKSLETGLLSDANKGSTLFWVSGRAEVDLKGVEAELRFSGNWDVWNTWIAGAWGVFNGLKAGWWFEQAVEPPNDTLRTAMVGNEMVPLQAANVWGTSIQRHGLPVDSVIEFGPHNAGFSHPGAGGFTAGLEVGDWLAGPFVQGSLWTGANFTAG</sequence>
<dbReference type="PANTHER" id="PTHR47657">
    <property type="entry name" value="STEROL REGULATORY ELEMENT-BINDING PROTEIN ECM22"/>
    <property type="match status" value="1"/>
</dbReference>
<evidence type="ECO:0000313" key="3">
    <source>
        <dbReference type="Proteomes" id="UP000521872"/>
    </source>
</evidence>
<dbReference type="Gene3D" id="4.10.240.10">
    <property type="entry name" value="Zn(2)-C6 fungal-type DNA-binding domain"/>
    <property type="match status" value="1"/>
</dbReference>
<dbReference type="AlphaFoldDB" id="A0A8H4R6E3"/>
<dbReference type="InterPro" id="IPR052400">
    <property type="entry name" value="Zn2-C6_fungal_TF"/>
</dbReference>
<gene>
    <name evidence="2" type="ORF">D9613_009610</name>
</gene>
<evidence type="ECO:0000259" key="1">
    <source>
        <dbReference type="PROSITE" id="PS50048"/>
    </source>
</evidence>
<proteinExistence type="predicted"/>
<protein>
    <recommendedName>
        <fullName evidence="1">Zn(2)-C6 fungal-type domain-containing protein</fullName>
    </recommendedName>
</protein>
<dbReference type="Pfam" id="PF11951">
    <property type="entry name" value="Fungal_trans_2"/>
    <property type="match status" value="1"/>
</dbReference>
<dbReference type="InterPro" id="IPR001138">
    <property type="entry name" value="Zn2Cys6_DnaBD"/>
</dbReference>
<dbReference type="CDD" id="cd00067">
    <property type="entry name" value="GAL4"/>
    <property type="match status" value="1"/>
</dbReference>
<dbReference type="InterPro" id="IPR021858">
    <property type="entry name" value="Fun_TF"/>
</dbReference>
<comment type="caution">
    <text evidence="2">The sequence shown here is derived from an EMBL/GenBank/DDBJ whole genome shotgun (WGS) entry which is preliminary data.</text>
</comment>
<dbReference type="SUPFAM" id="SSF57701">
    <property type="entry name" value="Zn2/Cys6 DNA-binding domain"/>
    <property type="match status" value="1"/>
</dbReference>
<dbReference type="SMART" id="SM00066">
    <property type="entry name" value="GAL4"/>
    <property type="match status" value="1"/>
</dbReference>
<dbReference type="PROSITE" id="PS00463">
    <property type="entry name" value="ZN2_CY6_FUNGAL_1"/>
    <property type="match status" value="1"/>
</dbReference>
<keyword evidence="3" id="KW-1185">Reference proteome</keyword>
<dbReference type="GO" id="GO:0000981">
    <property type="term" value="F:DNA-binding transcription factor activity, RNA polymerase II-specific"/>
    <property type="evidence" value="ECO:0007669"/>
    <property type="project" value="InterPro"/>
</dbReference>
<dbReference type="PROSITE" id="PS50048">
    <property type="entry name" value="ZN2_CY6_FUNGAL_2"/>
    <property type="match status" value="1"/>
</dbReference>
<dbReference type="GO" id="GO:0008270">
    <property type="term" value="F:zinc ion binding"/>
    <property type="evidence" value="ECO:0007669"/>
    <property type="project" value="InterPro"/>
</dbReference>
<organism evidence="2 3">
    <name type="scientific">Agrocybe pediades</name>
    <dbReference type="NCBI Taxonomy" id="84607"/>
    <lineage>
        <taxon>Eukaryota</taxon>
        <taxon>Fungi</taxon>
        <taxon>Dikarya</taxon>
        <taxon>Basidiomycota</taxon>
        <taxon>Agaricomycotina</taxon>
        <taxon>Agaricomycetes</taxon>
        <taxon>Agaricomycetidae</taxon>
        <taxon>Agaricales</taxon>
        <taxon>Agaricineae</taxon>
        <taxon>Strophariaceae</taxon>
        <taxon>Agrocybe</taxon>
    </lineage>
</organism>
<accession>A0A8H4R6E3</accession>
<dbReference type="Pfam" id="PF00172">
    <property type="entry name" value="Zn_clus"/>
    <property type="match status" value="1"/>
</dbReference>
<dbReference type="InterPro" id="IPR036864">
    <property type="entry name" value="Zn2-C6_fun-type_DNA-bd_sf"/>
</dbReference>